<name>A0A0F9L8T0_9ZZZZ</name>
<dbReference type="EMBL" id="LAZR01013026">
    <property type="protein sequence ID" value="KKM23930.1"/>
    <property type="molecule type" value="Genomic_DNA"/>
</dbReference>
<comment type="caution">
    <text evidence="1">The sequence shown here is derived from an EMBL/GenBank/DDBJ whole genome shotgun (WGS) entry which is preliminary data.</text>
</comment>
<sequence length="70" mass="7692">MHEEDRKLAVAAGYTCPKCGGGLDEIDAVLRCAYGPSKHRVCSKCRDERKAEQERTLAKFRAIGGRITAP</sequence>
<reference evidence="1" key="1">
    <citation type="journal article" date="2015" name="Nature">
        <title>Complex archaea that bridge the gap between prokaryotes and eukaryotes.</title>
        <authorList>
            <person name="Spang A."/>
            <person name="Saw J.H."/>
            <person name="Jorgensen S.L."/>
            <person name="Zaremba-Niedzwiedzka K."/>
            <person name="Martijn J."/>
            <person name="Lind A.E."/>
            <person name="van Eijk R."/>
            <person name="Schleper C."/>
            <person name="Guy L."/>
            <person name="Ettema T.J."/>
        </authorList>
    </citation>
    <scope>NUCLEOTIDE SEQUENCE</scope>
</reference>
<dbReference type="AlphaFoldDB" id="A0A0F9L8T0"/>
<organism evidence="1">
    <name type="scientific">marine sediment metagenome</name>
    <dbReference type="NCBI Taxonomy" id="412755"/>
    <lineage>
        <taxon>unclassified sequences</taxon>
        <taxon>metagenomes</taxon>
        <taxon>ecological metagenomes</taxon>
    </lineage>
</organism>
<evidence type="ECO:0000313" key="1">
    <source>
        <dbReference type="EMBL" id="KKM23930.1"/>
    </source>
</evidence>
<accession>A0A0F9L8T0</accession>
<gene>
    <name evidence="1" type="ORF">LCGC14_1610240</name>
</gene>
<proteinExistence type="predicted"/>
<protein>
    <submittedName>
        <fullName evidence="1">Uncharacterized protein</fullName>
    </submittedName>
</protein>